<dbReference type="EMBL" id="CP046244">
    <property type="protein sequence ID" value="QGP91057.1"/>
    <property type="molecule type" value="Genomic_DNA"/>
</dbReference>
<name>A0A6I5ZN86_9FIRM</name>
<dbReference type="InterPro" id="IPR013022">
    <property type="entry name" value="Xyl_isomerase-like_TIM-brl"/>
</dbReference>
<dbReference type="Proteomes" id="UP000425916">
    <property type="component" value="Chromosome"/>
</dbReference>
<keyword evidence="2" id="KW-0413">Isomerase</keyword>
<accession>A0A6I5ZN86</accession>
<dbReference type="Gene3D" id="3.20.20.150">
    <property type="entry name" value="Divalent-metal-dependent TIM barrel enzymes"/>
    <property type="match status" value="1"/>
</dbReference>
<evidence type="ECO:0000259" key="1">
    <source>
        <dbReference type="Pfam" id="PF01261"/>
    </source>
</evidence>
<dbReference type="PANTHER" id="PTHR12110">
    <property type="entry name" value="HYDROXYPYRUVATE ISOMERASE"/>
    <property type="match status" value="1"/>
</dbReference>
<dbReference type="InterPro" id="IPR036237">
    <property type="entry name" value="Xyl_isomerase-like_sf"/>
</dbReference>
<gene>
    <name evidence="2" type="ORF">MGLY_03810</name>
</gene>
<keyword evidence="3" id="KW-1185">Reference proteome</keyword>
<evidence type="ECO:0000313" key="2">
    <source>
        <dbReference type="EMBL" id="QGP91057.1"/>
    </source>
</evidence>
<sequence length="292" mass="33654">MRVGLYHSCFMEWDLEKTFKWASENGLNAVELHGGPRYKFIDWERVAAGETKEIRGLAEKYNIQIVDIMYGALPFLSPLEEERERAKKYIFTLIKAAKQLGVPVVSTFTGRDPLKDIGDNLDLISRIFPPIIEEAEKNGVKLCFENCGMIEFWPPVYNIAVTPVIWEEIFKRLPSSHLGLNIDPSHLIWQGIDYVDAVLQFKDKIFMAQAKDTEMLPHVQRRQGMYTYPHNWWRHRIPGQGDVDWGKFISALHDIGYEGAITIEHEDPVWTGTDAKVIRGVLLAAEHLRQFV</sequence>
<dbReference type="PANTHER" id="PTHR12110:SF21">
    <property type="entry name" value="XYLOSE ISOMERASE-LIKE TIM BARREL DOMAIN-CONTAINING PROTEIN"/>
    <property type="match status" value="1"/>
</dbReference>
<protein>
    <submittedName>
        <fullName evidence="2">Xylose isomerase-like TIM barrel</fullName>
    </submittedName>
</protein>
<dbReference type="OrthoDB" id="9779184at2"/>
<proteinExistence type="predicted"/>
<feature type="domain" description="Xylose isomerase-like TIM barrel" evidence="1">
    <location>
        <begin position="19"/>
        <end position="269"/>
    </location>
</feature>
<dbReference type="SUPFAM" id="SSF51658">
    <property type="entry name" value="Xylose isomerase-like"/>
    <property type="match status" value="1"/>
</dbReference>
<dbReference type="InterPro" id="IPR050312">
    <property type="entry name" value="IolE/XylAMocC-like"/>
</dbReference>
<dbReference type="Pfam" id="PF01261">
    <property type="entry name" value="AP_endonuc_2"/>
    <property type="match status" value="1"/>
</dbReference>
<dbReference type="AlphaFoldDB" id="A0A6I5ZN86"/>
<dbReference type="RefSeq" id="WP_156271485.1">
    <property type="nucleotide sequence ID" value="NZ_CP046244.1"/>
</dbReference>
<dbReference type="GO" id="GO:0016853">
    <property type="term" value="F:isomerase activity"/>
    <property type="evidence" value="ECO:0007669"/>
    <property type="project" value="UniProtKB-KW"/>
</dbReference>
<organism evidence="2 3">
    <name type="scientific">Neomoorella glycerini</name>
    <dbReference type="NCBI Taxonomy" id="55779"/>
    <lineage>
        <taxon>Bacteria</taxon>
        <taxon>Bacillati</taxon>
        <taxon>Bacillota</taxon>
        <taxon>Clostridia</taxon>
        <taxon>Neomoorellales</taxon>
        <taxon>Neomoorellaceae</taxon>
        <taxon>Neomoorella</taxon>
    </lineage>
</organism>
<evidence type="ECO:0000313" key="3">
    <source>
        <dbReference type="Proteomes" id="UP000425916"/>
    </source>
</evidence>
<reference evidence="2 3" key="1">
    <citation type="submission" date="2019-11" db="EMBL/GenBank/DDBJ databases">
        <title>Genome sequence of Moorella glycerini DSM11254.</title>
        <authorList>
            <person name="Poehlein A."/>
            <person name="Boeer T."/>
            <person name="Daniel R."/>
        </authorList>
    </citation>
    <scope>NUCLEOTIDE SEQUENCE [LARGE SCALE GENOMIC DNA]</scope>
    <source>
        <strain evidence="2 3">DSM 11254</strain>
    </source>
</reference>